<feature type="domain" description="FAD dependent oxidoreductase" evidence="2">
    <location>
        <begin position="3"/>
        <end position="308"/>
    </location>
</feature>
<dbReference type="InterPro" id="IPR036188">
    <property type="entry name" value="FAD/NAD-bd_sf"/>
</dbReference>
<keyword evidence="1" id="KW-0560">Oxidoreductase</keyword>
<dbReference type="Gene3D" id="3.30.9.10">
    <property type="entry name" value="D-Amino Acid Oxidase, subunit A, domain 2"/>
    <property type="match status" value="1"/>
</dbReference>
<reference evidence="4" key="1">
    <citation type="journal article" date="2019" name="Int. J. Syst. Evol. Microbiol.">
        <title>The Global Catalogue of Microorganisms (GCM) 10K type strain sequencing project: providing services to taxonomists for standard genome sequencing and annotation.</title>
        <authorList>
            <consortium name="The Broad Institute Genomics Platform"/>
            <consortium name="The Broad Institute Genome Sequencing Center for Infectious Disease"/>
            <person name="Wu L."/>
            <person name="Ma J."/>
        </authorList>
    </citation>
    <scope>NUCLEOTIDE SEQUENCE [LARGE SCALE GENOMIC DNA]</scope>
    <source>
        <strain evidence="4">CCM 7403</strain>
    </source>
</reference>
<proteinExistence type="predicted"/>
<dbReference type="Gene3D" id="3.50.50.60">
    <property type="entry name" value="FAD/NAD(P)-binding domain"/>
    <property type="match status" value="1"/>
</dbReference>
<protein>
    <submittedName>
        <fullName evidence="3">Glycine oxidase ThiO</fullName>
    </submittedName>
</protein>
<dbReference type="InterPro" id="IPR006076">
    <property type="entry name" value="FAD-dep_OxRdtase"/>
</dbReference>
<dbReference type="RefSeq" id="WP_229721451.1">
    <property type="nucleotide sequence ID" value="NZ_BMCK01000002.1"/>
</dbReference>
<accession>A0ABQ1Q5B3</accession>
<dbReference type="PANTHER" id="PTHR13847:SF289">
    <property type="entry name" value="GLYCINE OXIDASE"/>
    <property type="match status" value="1"/>
</dbReference>
<comment type="caution">
    <text evidence="3">The sequence shown here is derived from an EMBL/GenBank/DDBJ whole genome shotgun (WGS) entry which is preliminary data.</text>
</comment>
<evidence type="ECO:0000313" key="4">
    <source>
        <dbReference type="Proteomes" id="UP000630594"/>
    </source>
</evidence>
<dbReference type="PANTHER" id="PTHR13847">
    <property type="entry name" value="SARCOSINE DEHYDROGENASE-RELATED"/>
    <property type="match status" value="1"/>
</dbReference>
<evidence type="ECO:0000259" key="2">
    <source>
        <dbReference type="Pfam" id="PF01266"/>
    </source>
</evidence>
<dbReference type="Proteomes" id="UP000630594">
    <property type="component" value="Unassembled WGS sequence"/>
</dbReference>
<gene>
    <name evidence="3" type="primary">thiO</name>
    <name evidence="3" type="ORF">GCM10007231_12090</name>
</gene>
<dbReference type="SUPFAM" id="SSF51905">
    <property type="entry name" value="FAD/NAD(P)-binding domain"/>
    <property type="match status" value="1"/>
</dbReference>
<sequence length="338" mass="35598">MRVHVLGGGIVGLACADELVARGHDVTAVDRRPGSGASYVAAGMLSPGGEAWFGEEVAFRLGVEATALWPAYAARLGVGLDARGTLLVARDAADAAALRRHLDLLDRLGHRAEEVAADVEPGLGRTSLVARLDERCVDPRAVVAALLGRLGGRVVANRPTEPPDAVVAATGARLPAPYDHLVRGVRGELVVLAPSRVPGHVVRARVAGEEVYLVPRRDGRLVVGATSEEHDRPPVVTAGGLLRLLRAGRTLWPAVETAAVVETLAADRPATPDHLPLLGPAAPGVWLAAGAFRHGVLLAPLLARMLADQLEGAATVRALDPRRFMPDHDPDQEEERCR</sequence>
<name>A0ABQ1Q5B3_9ACTN</name>
<keyword evidence="4" id="KW-1185">Reference proteome</keyword>
<evidence type="ECO:0000313" key="3">
    <source>
        <dbReference type="EMBL" id="GGD14684.1"/>
    </source>
</evidence>
<dbReference type="SUPFAM" id="SSF54373">
    <property type="entry name" value="FAD-linked reductases, C-terminal domain"/>
    <property type="match status" value="1"/>
</dbReference>
<dbReference type="Pfam" id="PF01266">
    <property type="entry name" value="DAO"/>
    <property type="match status" value="1"/>
</dbReference>
<evidence type="ECO:0000256" key="1">
    <source>
        <dbReference type="ARBA" id="ARBA00023002"/>
    </source>
</evidence>
<organism evidence="3 4">
    <name type="scientific">Nocardioides daphniae</name>
    <dbReference type="NCBI Taxonomy" id="402297"/>
    <lineage>
        <taxon>Bacteria</taxon>
        <taxon>Bacillati</taxon>
        <taxon>Actinomycetota</taxon>
        <taxon>Actinomycetes</taxon>
        <taxon>Propionibacteriales</taxon>
        <taxon>Nocardioidaceae</taxon>
        <taxon>Nocardioides</taxon>
    </lineage>
</organism>
<dbReference type="PROSITE" id="PS51257">
    <property type="entry name" value="PROKAR_LIPOPROTEIN"/>
    <property type="match status" value="1"/>
</dbReference>
<dbReference type="EMBL" id="BMCK01000002">
    <property type="protein sequence ID" value="GGD14684.1"/>
    <property type="molecule type" value="Genomic_DNA"/>
</dbReference>